<evidence type="ECO:0008006" key="3">
    <source>
        <dbReference type="Google" id="ProtNLM"/>
    </source>
</evidence>
<gene>
    <name evidence="1" type="ORF">J0M35_00930</name>
</gene>
<sequence length="243" mass="26293">MVISYARPEMGDFSNAKKQDTVENAGNDNLNFAVFNPQDLQKLNDLQKLDAPQGQHQADKSSILPSLEIAGAFNKGTMSDADAELILAGMRKKTADPLASAQAHEGEKLWRRSPYKNLTEDGEYGCAASLGVMLKEMGHRFQTSPLAAGLYNNLRDSGWSRSSMNMAQPGDVIFGEKLGRDANKGGGAGHIAMVVGKDSRGNLIVADNNGAEGGVWSIRPLTESFKPERYNMNALKVIRPPRG</sequence>
<dbReference type="Proteomes" id="UP000664277">
    <property type="component" value="Unassembled WGS sequence"/>
</dbReference>
<comment type="caution">
    <text evidence="1">The sequence shown here is derived from an EMBL/GenBank/DDBJ whole genome shotgun (WGS) entry which is preliminary data.</text>
</comment>
<evidence type="ECO:0000313" key="2">
    <source>
        <dbReference type="Proteomes" id="UP000664277"/>
    </source>
</evidence>
<dbReference type="EMBL" id="JAFLCK010000001">
    <property type="protein sequence ID" value="MBN8658897.1"/>
    <property type="molecule type" value="Genomic_DNA"/>
</dbReference>
<protein>
    <recommendedName>
        <fullName evidence="3">Peptidase C51 domain-containing protein</fullName>
    </recommendedName>
</protein>
<name>A0A8J7P8L8_9BACT</name>
<dbReference type="AlphaFoldDB" id="A0A8J7P8L8"/>
<proteinExistence type="predicted"/>
<evidence type="ECO:0000313" key="1">
    <source>
        <dbReference type="EMBL" id="MBN8658897.1"/>
    </source>
</evidence>
<organism evidence="1 2">
    <name type="scientific">Candidatus Obscuribacter phosphatis</name>
    <dbReference type="NCBI Taxonomy" id="1906157"/>
    <lineage>
        <taxon>Bacteria</taxon>
        <taxon>Bacillati</taxon>
        <taxon>Candidatus Melainabacteria</taxon>
        <taxon>Candidatus Obscuribacterales</taxon>
        <taxon>Candidatus Obscuribacteraceae</taxon>
        <taxon>Candidatus Obscuribacter</taxon>
    </lineage>
</organism>
<accession>A0A8J7P8L8</accession>
<reference evidence="1" key="1">
    <citation type="submission" date="2021-02" db="EMBL/GenBank/DDBJ databases">
        <title>Genome-Resolved Metagenomics of a Microbial Community Performing Photosynthetic Biological Nutrient Removal.</title>
        <authorList>
            <person name="Mcdaniel E.A."/>
        </authorList>
    </citation>
    <scope>NUCLEOTIDE SEQUENCE</scope>
    <source>
        <strain evidence="1">UWPOB_OBS1</strain>
    </source>
</reference>